<feature type="transmembrane region" description="Helical" evidence="2">
    <location>
        <begin position="445"/>
        <end position="466"/>
    </location>
</feature>
<feature type="transmembrane region" description="Helical" evidence="2">
    <location>
        <begin position="16"/>
        <end position="37"/>
    </location>
</feature>
<keyword evidence="2" id="KW-0472">Membrane</keyword>
<feature type="transmembrane region" description="Helical" evidence="2">
    <location>
        <begin position="510"/>
        <end position="533"/>
    </location>
</feature>
<protein>
    <submittedName>
        <fullName evidence="3">Uncharacterized protein</fullName>
    </submittedName>
</protein>
<organism evidence="3 4">
    <name type="scientific">Aeromonas veronii</name>
    <dbReference type="NCBI Taxonomy" id="654"/>
    <lineage>
        <taxon>Bacteria</taxon>
        <taxon>Pseudomonadati</taxon>
        <taxon>Pseudomonadota</taxon>
        <taxon>Gammaproteobacteria</taxon>
        <taxon>Aeromonadales</taxon>
        <taxon>Aeromonadaceae</taxon>
        <taxon>Aeromonas</taxon>
    </lineage>
</organism>
<proteinExistence type="predicted"/>
<keyword evidence="2" id="KW-0812">Transmembrane</keyword>
<evidence type="ECO:0000313" key="4">
    <source>
        <dbReference type="Proteomes" id="UP000241986"/>
    </source>
</evidence>
<sequence length="575" mass="64433">MGEVKLRFAHLVSTKLFWMTVIYLVCELAFSADLLALCSREATIEEIDALEDIGRLLTGTAISLLFIGLFIDKQSIHPLLRAVYSLILIAGFTWLNHQAQDAFIDHRIASEFHSAEARKGAFLLTMAGRSLSNGTLNIRSIHTPDVLEHKPSLMAFVAIFPSLAFNYPNVQSEMNSLLKKAIAINVMKPCEDMKHRDGCMGSPAQFNNEIWPEVIKEVERRYADYTNGFNETIKRTSPSSLQSTADNAWVRYVKKLRGKGVTPDRVPSRRFGMVRIEVRKMGVPVPDDWHPADRQTFNAIVRQKTYSNTWKALGNKVGTSNPTKYMSIQAFMLTAKVQQSVQKKLGAPKGRQIPLVTRFDDIKRLVYLPIANQAISKLHAEVDSAATRFVGDGPLVEKADSAVKTLVVVPLALLMSLLGGFGHMIKITTLLLRCLLRKESSARTFKAVLGAIVFVGGGIFFLYQVANPLVETKAYQTFSLATAIYSGNTFAMGLEFIIRLQEFAYPINAIILTYKNVIVPTLCFLALFCFCYFNDNRLLMMRSDAETRAIEKKRARVARQQRRTDGGSDLPMTQR</sequence>
<feature type="region of interest" description="Disordered" evidence="1">
    <location>
        <begin position="555"/>
        <end position="575"/>
    </location>
</feature>
<comment type="caution">
    <text evidence="3">The sequence shown here is derived from an EMBL/GenBank/DDBJ whole genome shotgun (WGS) entry which is preliminary data.</text>
</comment>
<evidence type="ECO:0000256" key="2">
    <source>
        <dbReference type="SAM" id="Phobius"/>
    </source>
</evidence>
<gene>
    <name evidence="3" type="ORF">DAA48_00040</name>
</gene>
<reference evidence="3 4" key="1">
    <citation type="submission" date="2018-03" db="EMBL/GenBank/DDBJ databases">
        <title>Aeromonas veronii whole genome sequencing and analysis.</title>
        <authorList>
            <person name="Xie H."/>
            <person name="Liu T."/>
            <person name="Wang K."/>
        </authorList>
    </citation>
    <scope>NUCLEOTIDE SEQUENCE [LARGE SCALE GENOMIC DNA]</scope>
    <source>
        <strain evidence="3 4">XH.VA.1</strain>
    </source>
</reference>
<feature type="transmembrane region" description="Helical" evidence="2">
    <location>
        <begin position="153"/>
        <end position="170"/>
    </location>
</feature>
<feature type="transmembrane region" description="Helical" evidence="2">
    <location>
        <begin position="406"/>
        <end position="425"/>
    </location>
</feature>
<feature type="transmembrane region" description="Helical" evidence="2">
    <location>
        <begin position="78"/>
        <end position="95"/>
    </location>
</feature>
<keyword evidence="2" id="KW-1133">Transmembrane helix</keyword>
<accession>A0A2T4N8F0</accession>
<dbReference type="RefSeq" id="WP_107682153.1">
    <property type="nucleotide sequence ID" value="NZ_CAWQUB010000001.1"/>
</dbReference>
<evidence type="ECO:0000313" key="3">
    <source>
        <dbReference type="EMBL" id="PTH83070.1"/>
    </source>
</evidence>
<evidence type="ECO:0000256" key="1">
    <source>
        <dbReference type="SAM" id="MobiDB-lite"/>
    </source>
</evidence>
<name>A0A2T4N8F0_AERVE</name>
<feature type="transmembrane region" description="Helical" evidence="2">
    <location>
        <begin position="53"/>
        <end position="71"/>
    </location>
</feature>
<dbReference type="EMBL" id="PZKL01000001">
    <property type="protein sequence ID" value="PTH83070.1"/>
    <property type="molecule type" value="Genomic_DNA"/>
</dbReference>
<feature type="transmembrane region" description="Helical" evidence="2">
    <location>
        <begin position="478"/>
        <end position="498"/>
    </location>
</feature>
<dbReference type="AlphaFoldDB" id="A0A2T4N8F0"/>
<dbReference type="Proteomes" id="UP000241986">
    <property type="component" value="Unassembled WGS sequence"/>
</dbReference>